<gene>
    <name evidence="2" type="ORF">GCM10011363_20430</name>
</gene>
<keyword evidence="3" id="KW-1185">Reference proteome</keyword>
<keyword evidence="2" id="KW-0131">Cell cycle</keyword>
<dbReference type="EMBL" id="BMFC01000004">
    <property type="protein sequence ID" value="GGC03742.1"/>
    <property type="molecule type" value="Genomic_DNA"/>
</dbReference>
<evidence type="ECO:0000256" key="1">
    <source>
        <dbReference type="SAM" id="MobiDB-lite"/>
    </source>
</evidence>
<evidence type="ECO:0000313" key="3">
    <source>
        <dbReference type="Proteomes" id="UP000645462"/>
    </source>
</evidence>
<dbReference type="Proteomes" id="UP000645462">
    <property type="component" value="Unassembled WGS sequence"/>
</dbReference>
<name>A0ABQ1KPL0_9RHOB</name>
<protein>
    <submittedName>
        <fullName evidence="2">Cell division protein FtsZ</fullName>
    </submittedName>
</protein>
<proteinExistence type="predicted"/>
<feature type="region of interest" description="Disordered" evidence="1">
    <location>
        <begin position="109"/>
        <end position="144"/>
    </location>
</feature>
<accession>A0ABQ1KPL0</accession>
<sequence length="144" mass="15507">MFEYKVVPAPVKGIKAKGLKTPEARFALGVEQAINALAAEGWEYQRSDVLPSTERVGLTGSETHWRTLMVFRRALAPESADKTLEDMPRIAPPLRAEPVLTASPAVAAPAVSSAVPEGDGVAEAEPETRQEPVFEEGNEETRPA</sequence>
<organism evidence="2 3">
    <name type="scientific">Marivita lacus</name>
    <dbReference type="NCBI Taxonomy" id="1323742"/>
    <lineage>
        <taxon>Bacteria</taxon>
        <taxon>Pseudomonadati</taxon>
        <taxon>Pseudomonadota</taxon>
        <taxon>Alphaproteobacteria</taxon>
        <taxon>Rhodobacterales</taxon>
        <taxon>Roseobacteraceae</taxon>
        <taxon>Marivita</taxon>
    </lineage>
</organism>
<dbReference type="GO" id="GO:0051301">
    <property type="term" value="P:cell division"/>
    <property type="evidence" value="ECO:0007669"/>
    <property type="project" value="UniProtKB-KW"/>
</dbReference>
<keyword evidence="2" id="KW-0132">Cell division</keyword>
<comment type="caution">
    <text evidence="2">The sequence shown here is derived from an EMBL/GenBank/DDBJ whole genome shotgun (WGS) entry which is preliminary data.</text>
</comment>
<evidence type="ECO:0000313" key="2">
    <source>
        <dbReference type="EMBL" id="GGC03742.1"/>
    </source>
</evidence>
<reference evidence="3" key="1">
    <citation type="journal article" date="2019" name="Int. J. Syst. Evol. Microbiol.">
        <title>The Global Catalogue of Microorganisms (GCM) 10K type strain sequencing project: providing services to taxonomists for standard genome sequencing and annotation.</title>
        <authorList>
            <consortium name="The Broad Institute Genomics Platform"/>
            <consortium name="The Broad Institute Genome Sequencing Center for Infectious Disease"/>
            <person name="Wu L."/>
            <person name="Ma J."/>
        </authorList>
    </citation>
    <scope>NUCLEOTIDE SEQUENCE [LARGE SCALE GENOMIC DNA]</scope>
    <source>
        <strain evidence="3">CGMCC 1.12478</strain>
    </source>
</reference>
<dbReference type="RefSeq" id="WP_188481942.1">
    <property type="nucleotide sequence ID" value="NZ_BMFC01000004.1"/>
</dbReference>